<dbReference type="InterPro" id="IPR009424">
    <property type="entry name" value="AGP16/20/22/41"/>
</dbReference>
<sequence>MSSVGESHYYSVFFVTFFVSGLMWLADAELMAPSLAASPAPMNDATAIDQGIGYVLMHVLVVSSFGAKRERGIGGYLSTSASCHDILWGGHVLPVLVREPPPPRRRREYLEPDPRVAIDDAAKVKFGVELGERGHPEEEGDITVLIEATVGDSRPLLGSGKVADIYI</sequence>
<feature type="transmembrane region" description="Helical" evidence="1">
    <location>
        <begin position="46"/>
        <end position="67"/>
    </location>
</feature>
<dbReference type="EMBL" id="NMUH01000985">
    <property type="protein sequence ID" value="MQL87527.1"/>
    <property type="molecule type" value="Genomic_DNA"/>
</dbReference>
<gene>
    <name evidence="2" type="ORF">Taro_020091</name>
</gene>
<name>A0A843UYL4_COLES</name>
<reference evidence="2" key="1">
    <citation type="submission" date="2017-07" db="EMBL/GenBank/DDBJ databases">
        <title>Taro Niue Genome Assembly and Annotation.</title>
        <authorList>
            <person name="Atibalentja N."/>
            <person name="Keating K."/>
            <person name="Fields C.J."/>
        </authorList>
    </citation>
    <scope>NUCLEOTIDE SEQUENCE</scope>
    <source>
        <strain evidence="2">Niue_2</strain>
        <tissue evidence="2">Leaf</tissue>
    </source>
</reference>
<dbReference type="Pfam" id="PF06376">
    <property type="entry name" value="AGP"/>
    <property type="match status" value="1"/>
</dbReference>
<evidence type="ECO:0000313" key="3">
    <source>
        <dbReference type="Proteomes" id="UP000652761"/>
    </source>
</evidence>
<evidence type="ECO:0000313" key="2">
    <source>
        <dbReference type="EMBL" id="MQL87527.1"/>
    </source>
</evidence>
<dbReference type="AlphaFoldDB" id="A0A843UYL4"/>
<comment type="caution">
    <text evidence="2">The sequence shown here is derived from an EMBL/GenBank/DDBJ whole genome shotgun (WGS) entry which is preliminary data.</text>
</comment>
<proteinExistence type="predicted"/>
<organism evidence="2 3">
    <name type="scientific">Colocasia esculenta</name>
    <name type="common">Wild taro</name>
    <name type="synonym">Arum esculentum</name>
    <dbReference type="NCBI Taxonomy" id="4460"/>
    <lineage>
        <taxon>Eukaryota</taxon>
        <taxon>Viridiplantae</taxon>
        <taxon>Streptophyta</taxon>
        <taxon>Embryophyta</taxon>
        <taxon>Tracheophyta</taxon>
        <taxon>Spermatophyta</taxon>
        <taxon>Magnoliopsida</taxon>
        <taxon>Liliopsida</taxon>
        <taxon>Araceae</taxon>
        <taxon>Aroideae</taxon>
        <taxon>Colocasieae</taxon>
        <taxon>Colocasia</taxon>
    </lineage>
</organism>
<feature type="transmembrane region" description="Helical" evidence="1">
    <location>
        <begin position="7"/>
        <end position="26"/>
    </location>
</feature>
<keyword evidence="1" id="KW-0812">Transmembrane</keyword>
<keyword evidence="1" id="KW-0472">Membrane</keyword>
<dbReference type="Proteomes" id="UP000652761">
    <property type="component" value="Unassembled WGS sequence"/>
</dbReference>
<evidence type="ECO:0000256" key="1">
    <source>
        <dbReference type="SAM" id="Phobius"/>
    </source>
</evidence>
<keyword evidence="1" id="KW-1133">Transmembrane helix</keyword>
<keyword evidence="3" id="KW-1185">Reference proteome</keyword>
<accession>A0A843UYL4</accession>
<protein>
    <submittedName>
        <fullName evidence="2">Uncharacterized protein</fullName>
    </submittedName>
</protein>